<dbReference type="Pfam" id="PF07179">
    <property type="entry name" value="SseB"/>
    <property type="match status" value="1"/>
</dbReference>
<feature type="domain" description="SseB protein N-terminal" evidence="1">
    <location>
        <begin position="7"/>
        <end position="105"/>
    </location>
</feature>
<evidence type="ECO:0000313" key="3">
    <source>
        <dbReference type="EMBL" id="CAB4845169.1"/>
    </source>
</evidence>
<proteinExistence type="predicted"/>
<gene>
    <name evidence="2" type="ORF">UFOPK2342_00006</name>
    <name evidence="3" type="ORF">UFOPK3266_01444</name>
</gene>
<sequence>MSDALEARDIYAVTDALGRSRVFVALLATLISRSDEGLEQESEMSLAWIEHEGERILPVFTGVAELLEWNPQARPLRAETAEAIAAALAEGAMGVLVNPARAGFSITGAAARSLALGYRLYPAWQDPAIEMALERALEGEPVATAFLKEPGAEDGVDLVVVLVMVPDTEVAIRVMEKLSADPEVTVRLERGIDLAVLPVLEG</sequence>
<evidence type="ECO:0000313" key="2">
    <source>
        <dbReference type="EMBL" id="CAB4663868.1"/>
    </source>
</evidence>
<organism evidence="2">
    <name type="scientific">freshwater metagenome</name>
    <dbReference type="NCBI Taxonomy" id="449393"/>
    <lineage>
        <taxon>unclassified sequences</taxon>
        <taxon>metagenomes</taxon>
        <taxon>ecological metagenomes</taxon>
    </lineage>
</organism>
<dbReference type="EMBL" id="CAFBAA010000048">
    <property type="protein sequence ID" value="CAB4845169.1"/>
    <property type="molecule type" value="Genomic_DNA"/>
</dbReference>
<dbReference type="AlphaFoldDB" id="A0A6J6LS36"/>
<name>A0A6J6LS36_9ZZZZ</name>
<accession>A0A6J6LS36</accession>
<reference evidence="2" key="1">
    <citation type="submission" date="2020-05" db="EMBL/GenBank/DDBJ databases">
        <authorList>
            <person name="Chiriac C."/>
            <person name="Salcher M."/>
            <person name="Ghai R."/>
            <person name="Kavagutti S V."/>
        </authorList>
    </citation>
    <scope>NUCLEOTIDE SEQUENCE</scope>
</reference>
<dbReference type="EMBL" id="CAEZXB010000001">
    <property type="protein sequence ID" value="CAB4663868.1"/>
    <property type="molecule type" value="Genomic_DNA"/>
</dbReference>
<evidence type="ECO:0000259" key="1">
    <source>
        <dbReference type="Pfam" id="PF07179"/>
    </source>
</evidence>
<protein>
    <submittedName>
        <fullName evidence="2">Unannotated protein</fullName>
    </submittedName>
</protein>
<dbReference type="InterPro" id="IPR009839">
    <property type="entry name" value="SseB_N"/>
</dbReference>